<feature type="transmembrane region" description="Helical" evidence="7">
    <location>
        <begin position="6"/>
        <end position="27"/>
    </location>
</feature>
<evidence type="ECO:0000256" key="4">
    <source>
        <dbReference type="ARBA" id="ARBA00022777"/>
    </source>
</evidence>
<dbReference type="Gene3D" id="1.10.510.10">
    <property type="entry name" value="Transferase(Phosphotransferase) domain 1"/>
    <property type="match status" value="1"/>
</dbReference>
<keyword evidence="1" id="KW-0723">Serine/threonine-protein kinase</keyword>
<reference evidence="9" key="1">
    <citation type="submission" date="2022-02" db="EMBL/GenBank/DDBJ databases">
        <authorList>
            <person name="Henning P.M."/>
            <person name="McCubbin A.G."/>
            <person name="Shore J.S."/>
        </authorList>
    </citation>
    <scope>NUCLEOTIDE SEQUENCE</scope>
    <source>
        <strain evidence="9">F60SS</strain>
        <tissue evidence="9">Leaves</tissue>
    </source>
</reference>
<keyword evidence="3 6" id="KW-0547">Nucleotide-binding</keyword>
<dbReference type="Gene3D" id="3.30.200.20">
    <property type="entry name" value="Phosphorylase Kinase, domain 1"/>
    <property type="match status" value="1"/>
</dbReference>
<protein>
    <recommendedName>
        <fullName evidence="8">Protein kinase domain-containing protein</fullName>
    </recommendedName>
</protein>
<comment type="caution">
    <text evidence="9">The sequence shown here is derived from an EMBL/GenBank/DDBJ whole genome shotgun (WGS) entry which is preliminary data.</text>
</comment>
<evidence type="ECO:0000256" key="1">
    <source>
        <dbReference type="ARBA" id="ARBA00022527"/>
    </source>
</evidence>
<dbReference type="CDD" id="cd14066">
    <property type="entry name" value="STKc_IRAK"/>
    <property type="match status" value="1"/>
</dbReference>
<dbReference type="GO" id="GO:0042803">
    <property type="term" value="F:protein homodimerization activity"/>
    <property type="evidence" value="ECO:0007669"/>
    <property type="project" value="UniProtKB-ARBA"/>
</dbReference>
<keyword evidence="7" id="KW-1133">Transmembrane helix</keyword>
<dbReference type="Gene3D" id="2.130.10.30">
    <property type="entry name" value="Regulator of chromosome condensation 1/beta-lactamase-inhibitor protein II"/>
    <property type="match status" value="1"/>
</dbReference>
<dbReference type="FunFam" id="3.30.200.20:FF:000039">
    <property type="entry name" value="receptor-like protein kinase FERONIA"/>
    <property type="match status" value="1"/>
</dbReference>
<dbReference type="PANTHER" id="PTHR46146:SF1">
    <property type="entry name" value="SERINE_THREONINE-PROTEIN KINASE-LIKE PROTEIN CCR3"/>
    <property type="match status" value="1"/>
</dbReference>
<keyword evidence="2" id="KW-0808">Transferase</keyword>
<sequence>MTVELHSYLTIILLITAITSSLLHIVVNSLGSASTVAVTYSTPTVCGILASESTQRIQCYQNGQPFSIQPNISFEAVSGGQNFLCGLKAGGLSIFCWDTNGLIQSRNQPRRIYYNKTTRLTDLVVGADQVCAREVNSGVVYCWRGGERGRSLFPSPGVDFKFSTITAGSGFTCGILRNNSKVYCWGVNDVGVEVMRQFGNLTMLNLVAGGSHACGLTTSGFLVCKGNNESGQLDVPFSSAFEFSGLAAGANFTCAIKQRNGFVTCWGGTNQLQLQGIIADNVSFELIVAGLDFVCGLTTRNLSMVCWGLGWSKVFNQGNYIPTGKVIPGPCVQDSCSTCGMYPNSQTLCEGSGIICKSCQMELPVAVPLPPATEPFPPKNGRGKLSLAFVIVGSVGAFAGICTIVYCLSGFLRHRFSNSVQPATPTSNVNTGSMVDPDSVNPQLRSFSIRGDVSRRIHQRIGSSSRRIDKTQTFTLPELVAATNNFSLENKIGAGSFGIVYRGKLADGREVAIKRGVSSAKRKQFQEKETAFDSELALLSRLHHRHLVELIGFCEEKEERLLVYEYLSNRALHDHLHGKDSAEKSGSILNSWKMRIKIALDAARGIEYLHNYAVPPIIHRDIKSSNILLDSNWTAKVSDFGLSLMRPESGSEEIVPSKAVGTVGYIDPEYYVSNVLTSKSDVYGFGVVLLELLTGKRAVFKTEEEGAGPIGVVEYAVPLISSGKLHEVLDGRVGLPEMQEAAGVDLLVYTALRCVNLEGKDRPNIVDIVANLERALALCEEGPRVSTSIPSD</sequence>
<dbReference type="InterPro" id="IPR000719">
    <property type="entry name" value="Prot_kinase_dom"/>
</dbReference>
<dbReference type="PANTHER" id="PTHR46146">
    <property type="entry name" value="SERINE/THREONINE-PROTEIN KINASE-LIKE PROTEIN CCR4"/>
    <property type="match status" value="1"/>
</dbReference>
<dbReference type="PROSITE" id="PS00108">
    <property type="entry name" value="PROTEIN_KINASE_ST"/>
    <property type="match status" value="1"/>
</dbReference>
<dbReference type="PROSITE" id="PS00107">
    <property type="entry name" value="PROTEIN_KINASE_ATP"/>
    <property type="match status" value="1"/>
</dbReference>
<dbReference type="Pfam" id="PF00069">
    <property type="entry name" value="Pkinase"/>
    <property type="match status" value="1"/>
</dbReference>
<evidence type="ECO:0000256" key="6">
    <source>
        <dbReference type="PROSITE-ProRule" id="PRU10141"/>
    </source>
</evidence>
<dbReference type="InterPro" id="IPR011009">
    <property type="entry name" value="Kinase-like_dom_sf"/>
</dbReference>
<keyword evidence="7" id="KW-0812">Transmembrane</keyword>
<proteinExistence type="predicted"/>
<evidence type="ECO:0000256" key="3">
    <source>
        <dbReference type="ARBA" id="ARBA00022741"/>
    </source>
</evidence>
<dbReference type="EMBL" id="JAKUCV010004638">
    <property type="protein sequence ID" value="KAJ4834683.1"/>
    <property type="molecule type" value="Genomic_DNA"/>
</dbReference>
<evidence type="ECO:0000256" key="5">
    <source>
        <dbReference type="ARBA" id="ARBA00022840"/>
    </source>
</evidence>
<feature type="domain" description="Protein kinase" evidence="8">
    <location>
        <begin position="486"/>
        <end position="776"/>
    </location>
</feature>
<accession>A0A9Q0FNI6</accession>
<dbReference type="OrthoDB" id="61110at2759"/>
<organism evidence="9 10">
    <name type="scientific">Turnera subulata</name>
    <dbReference type="NCBI Taxonomy" id="218843"/>
    <lineage>
        <taxon>Eukaryota</taxon>
        <taxon>Viridiplantae</taxon>
        <taxon>Streptophyta</taxon>
        <taxon>Embryophyta</taxon>
        <taxon>Tracheophyta</taxon>
        <taxon>Spermatophyta</taxon>
        <taxon>Magnoliopsida</taxon>
        <taxon>eudicotyledons</taxon>
        <taxon>Gunneridae</taxon>
        <taxon>Pentapetalae</taxon>
        <taxon>rosids</taxon>
        <taxon>fabids</taxon>
        <taxon>Malpighiales</taxon>
        <taxon>Passifloraceae</taxon>
        <taxon>Turnera</taxon>
    </lineage>
</organism>
<dbReference type="SMART" id="SM00220">
    <property type="entry name" value="S_TKc"/>
    <property type="match status" value="1"/>
</dbReference>
<dbReference type="GO" id="GO:0004674">
    <property type="term" value="F:protein serine/threonine kinase activity"/>
    <property type="evidence" value="ECO:0007669"/>
    <property type="project" value="UniProtKB-KW"/>
</dbReference>
<dbReference type="Proteomes" id="UP001141552">
    <property type="component" value="Unassembled WGS sequence"/>
</dbReference>
<feature type="binding site" evidence="6">
    <location>
        <position position="514"/>
    </location>
    <ligand>
        <name>ATP</name>
        <dbReference type="ChEBI" id="CHEBI:30616"/>
    </ligand>
</feature>
<dbReference type="PROSITE" id="PS50011">
    <property type="entry name" value="PROTEIN_KINASE_DOM"/>
    <property type="match status" value="1"/>
</dbReference>
<gene>
    <name evidence="9" type="ORF">Tsubulata_003580</name>
</gene>
<evidence type="ECO:0000259" key="8">
    <source>
        <dbReference type="PROSITE" id="PS50011"/>
    </source>
</evidence>
<reference evidence="9" key="2">
    <citation type="journal article" date="2023" name="Plants (Basel)">
        <title>Annotation of the Turnera subulata (Passifloraceae) Draft Genome Reveals the S-Locus Evolved after the Divergence of Turneroideae from Passifloroideae in a Stepwise Manner.</title>
        <authorList>
            <person name="Henning P.M."/>
            <person name="Roalson E.H."/>
            <person name="Mir W."/>
            <person name="McCubbin A.G."/>
            <person name="Shore J.S."/>
        </authorList>
    </citation>
    <scope>NUCLEOTIDE SEQUENCE</scope>
    <source>
        <strain evidence="9">F60SS</strain>
    </source>
</reference>
<dbReference type="SUPFAM" id="SSF50985">
    <property type="entry name" value="RCC1/BLIP-II"/>
    <property type="match status" value="2"/>
</dbReference>
<evidence type="ECO:0000256" key="2">
    <source>
        <dbReference type="ARBA" id="ARBA00022679"/>
    </source>
</evidence>
<keyword evidence="10" id="KW-1185">Reference proteome</keyword>
<dbReference type="InterPro" id="IPR017441">
    <property type="entry name" value="Protein_kinase_ATP_BS"/>
</dbReference>
<dbReference type="GO" id="GO:0005524">
    <property type="term" value="F:ATP binding"/>
    <property type="evidence" value="ECO:0007669"/>
    <property type="project" value="UniProtKB-UniRule"/>
</dbReference>
<keyword evidence="4" id="KW-0418">Kinase</keyword>
<dbReference type="InterPro" id="IPR009091">
    <property type="entry name" value="RCC1/BLIP-II"/>
</dbReference>
<dbReference type="SUPFAM" id="SSF56112">
    <property type="entry name" value="Protein kinase-like (PK-like)"/>
    <property type="match status" value="1"/>
</dbReference>
<evidence type="ECO:0000256" key="7">
    <source>
        <dbReference type="SAM" id="Phobius"/>
    </source>
</evidence>
<feature type="transmembrane region" description="Helical" evidence="7">
    <location>
        <begin position="387"/>
        <end position="412"/>
    </location>
</feature>
<dbReference type="InterPro" id="IPR008271">
    <property type="entry name" value="Ser/Thr_kinase_AS"/>
</dbReference>
<keyword evidence="7" id="KW-0472">Membrane</keyword>
<evidence type="ECO:0000313" key="10">
    <source>
        <dbReference type="Proteomes" id="UP001141552"/>
    </source>
</evidence>
<keyword evidence="5 6" id="KW-0067">ATP-binding</keyword>
<dbReference type="AlphaFoldDB" id="A0A9Q0FNI6"/>
<evidence type="ECO:0000313" key="9">
    <source>
        <dbReference type="EMBL" id="KAJ4834683.1"/>
    </source>
</evidence>
<name>A0A9Q0FNI6_9ROSI</name>